<keyword evidence="8 12" id="KW-0812">Transmembrane</keyword>
<evidence type="ECO:0000256" key="9">
    <source>
        <dbReference type="ARBA" id="ARBA00022989"/>
    </source>
</evidence>
<dbReference type="PIRSF" id="PIRSF006648">
    <property type="entry name" value="DrrB"/>
    <property type="match status" value="1"/>
</dbReference>
<protein>
    <recommendedName>
        <fullName evidence="12">Transport permease protein</fullName>
    </recommendedName>
</protein>
<evidence type="ECO:0000256" key="6">
    <source>
        <dbReference type="ARBA" id="ARBA00022475"/>
    </source>
</evidence>
<feature type="transmembrane region" description="Helical" evidence="12">
    <location>
        <begin position="121"/>
        <end position="140"/>
    </location>
</feature>
<evidence type="ECO:0000256" key="11">
    <source>
        <dbReference type="ARBA" id="ARBA00025119"/>
    </source>
</evidence>
<feature type="transmembrane region" description="Helical" evidence="12">
    <location>
        <begin position="174"/>
        <end position="195"/>
    </location>
</feature>
<evidence type="ECO:0000256" key="1">
    <source>
        <dbReference type="ARBA" id="ARBA00004429"/>
    </source>
</evidence>
<evidence type="ECO:0000256" key="12">
    <source>
        <dbReference type="RuleBase" id="RU361157"/>
    </source>
</evidence>
<reference evidence="14" key="1">
    <citation type="submission" date="2015-04" db="EMBL/GenBank/DDBJ databases">
        <authorList>
            <person name="Syromyatnikov M.Y."/>
            <person name="Popov V.N."/>
        </authorList>
    </citation>
    <scope>NUCLEOTIDE SEQUENCE</scope>
    <source>
        <strain evidence="14">MO-1</strain>
    </source>
</reference>
<comment type="similarity">
    <text evidence="2">Belongs to the ABC-2 integral membrane protein family. Lipooligosaccharide exporter (TC 3.A.1.102) subfamily.</text>
</comment>
<feature type="transmembrane region" description="Helical" evidence="12">
    <location>
        <begin position="146"/>
        <end position="167"/>
    </location>
</feature>
<name>A0A1S7LJE3_MAGMO</name>
<dbReference type="InterPro" id="IPR051784">
    <property type="entry name" value="Nod_factor_ABC_transporter"/>
</dbReference>
<comment type="subcellular location">
    <subcellularLocation>
        <location evidence="1 12">Cell inner membrane</location>
        <topology evidence="1 12">Multi-pass membrane protein</topology>
    </subcellularLocation>
</comment>
<feature type="transmembrane region" description="Helical" evidence="12">
    <location>
        <begin position="59"/>
        <end position="84"/>
    </location>
</feature>
<dbReference type="InterPro" id="IPR000412">
    <property type="entry name" value="ABC_2_transport"/>
</dbReference>
<evidence type="ECO:0000256" key="3">
    <source>
        <dbReference type="ARBA" id="ARBA00011350"/>
    </source>
</evidence>
<evidence type="ECO:0000259" key="13">
    <source>
        <dbReference type="PROSITE" id="PS51012"/>
    </source>
</evidence>
<evidence type="ECO:0000256" key="5">
    <source>
        <dbReference type="ARBA" id="ARBA00022458"/>
    </source>
</evidence>
<keyword evidence="7" id="KW-0997">Cell inner membrane</keyword>
<dbReference type="PANTHER" id="PTHR43229">
    <property type="entry name" value="NODULATION PROTEIN J"/>
    <property type="match status" value="1"/>
</dbReference>
<evidence type="ECO:0000256" key="7">
    <source>
        <dbReference type="ARBA" id="ARBA00022519"/>
    </source>
</evidence>
<dbReference type="Pfam" id="PF01061">
    <property type="entry name" value="ABC2_membrane"/>
    <property type="match status" value="1"/>
</dbReference>
<dbReference type="InterPro" id="IPR013525">
    <property type="entry name" value="ABC2_TM"/>
</dbReference>
<dbReference type="GO" id="GO:0043190">
    <property type="term" value="C:ATP-binding cassette (ABC) transporter complex"/>
    <property type="evidence" value="ECO:0007669"/>
    <property type="project" value="InterPro"/>
</dbReference>
<evidence type="ECO:0000256" key="4">
    <source>
        <dbReference type="ARBA" id="ARBA00022448"/>
    </source>
</evidence>
<keyword evidence="9 12" id="KW-1133">Transmembrane helix</keyword>
<evidence type="ECO:0000256" key="8">
    <source>
        <dbReference type="ARBA" id="ARBA00022692"/>
    </source>
</evidence>
<evidence type="ECO:0000313" key="14">
    <source>
        <dbReference type="EMBL" id="CRH07092.1"/>
    </source>
</evidence>
<organism evidence="14">
    <name type="scientific">Magnetococcus massalia (strain MO-1)</name>
    <dbReference type="NCBI Taxonomy" id="451514"/>
    <lineage>
        <taxon>Bacteria</taxon>
        <taxon>Pseudomonadati</taxon>
        <taxon>Pseudomonadota</taxon>
        <taxon>Magnetococcia</taxon>
        <taxon>Magnetococcales</taxon>
        <taxon>Magnetococcaceae</taxon>
        <taxon>Magnetococcus</taxon>
    </lineage>
</organism>
<keyword evidence="6 12" id="KW-1003">Cell membrane</keyword>
<gene>
    <name evidence="14" type="ORF">MAGMO_2946</name>
</gene>
<dbReference type="EMBL" id="LO017727">
    <property type="protein sequence ID" value="CRH07092.1"/>
    <property type="molecule type" value="Genomic_DNA"/>
</dbReference>
<dbReference type="PRINTS" id="PR00164">
    <property type="entry name" value="ABC2TRNSPORT"/>
</dbReference>
<comment type="subunit">
    <text evidence="3">The complex is composed of two ATP-binding proteins (NodI) and two transmembrane proteins (NodJ).</text>
</comment>
<dbReference type="PROSITE" id="PS51012">
    <property type="entry name" value="ABC_TM2"/>
    <property type="match status" value="1"/>
</dbReference>
<keyword evidence="10 12" id="KW-0472">Membrane</keyword>
<feature type="transmembrane region" description="Helical" evidence="12">
    <location>
        <begin position="230"/>
        <end position="252"/>
    </location>
</feature>
<accession>A0A1S7LJE3</accession>
<feature type="domain" description="ABC transmembrane type-2" evidence="13">
    <location>
        <begin position="29"/>
        <end position="255"/>
    </location>
</feature>
<dbReference type="InterPro" id="IPR005981">
    <property type="entry name" value="ABC_transptNodJ"/>
</dbReference>
<dbReference type="PANTHER" id="PTHR43229:SF2">
    <property type="entry name" value="NODULATION PROTEIN J"/>
    <property type="match status" value="1"/>
</dbReference>
<sequence length="258" mass="28091">MNLKLFIPTLGFIQTWRRHFLVWRKTSTASLVGNLGEPLLYLAGMGYGLGRFVGEVNGMAYLVFVASGILASSSMNSSTFEVLYGAFTRMTRQNTYHAMLTTPLSVADVVAGEVAWAGTKALIAGIAIFLVATLFGAFTLSDALYTLPIVFLSGLTFASLGMVVTAVSPSYEFFLYYTTLVTVPMFLFCGVFYPVDTLPESLQMLVQLLPLTHVVDLLRPLATGGVATDILLHLSVISCYLITGFLAAVWLVRKRIIV</sequence>
<evidence type="ECO:0000256" key="10">
    <source>
        <dbReference type="ARBA" id="ARBA00023136"/>
    </source>
</evidence>
<dbReference type="GO" id="GO:0140359">
    <property type="term" value="F:ABC-type transporter activity"/>
    <property type="evidence" value="ECO:0007669"/>
    <property type="project" value="InterPro"/>
</dbReference>
<dbReference type="GO" id="GO:0015772">
    <property type="term" value="P:oligosaccharide transport"/>
    <property type="evidence" value="ECO:0007669"/>
    <property type="project" value="InterPro"/>
</dbReference>
<keyword evidence="4 12" id="KW-0813">Transport</keyword>
<comment type="caution">
    <text evidence="12">Lacks conserved residue(s) required for the propagation of feature annotation.</text>
</comment>
<dbReference type="NCBIfam" id="TIGR01291">
    <property type="entry name" value="nodJ"/>
    <property type="match status" value="1"/>
</dbReference>
<comment type="function">
    <text evidence="11">Part of the ABC transporter complex NodIJ involved in the export of the nodulation factors (Nod factors), the bacterial signal molecules that induce symbiosis and subsequent nodulation induction. Nod factors are LCO (lipo-chitin oligosaccharide), a modified beta-1,4-linked N-acetylglucosamine oligosaccharide. This subunit encodes the transporter.</text>
</comment>
<dbReference type="InterPro" id="IPR047817">
    <property type="entry name" value="ABC2_TM_bact-type"/>
</dbReference>
<dbReference type="AlphaFoldDB" id="A0A1S7LJE3"/>
<keyword evidence="5" id="KW-0536">Nodulation</keyword>
<proteinExistence type="inferred from homology"/>
<evidence type="ECO:0000256" key="2">
    <source>
        <dbReference type="ARBA" id="ARBA00008394"/>
    </source>
</evidence>